<evidence type="ECO:0000256" key="2">
    <source>
        <dbReference type="ARBA" id="ARBA00006099"/>
    </source>
</evidence>
<proteinExistence type="inferred from homology"/>
<comment type="similarity">
    <text evidence="2">Belongs to the prokaryotic sulfate-binding protein family.</text>
</comment>
<evidence type="ECO:0000313" key="7">
    <source>
        <dbReference type="Proteomes" id="UP000534783"/>
    </source>
</evidence>
<dbReference type="Gene3D" id="3.40.190.10">
    <property type="entry name" value="Periplasmic binding protein-like II"/>
    <property type="match status" value="2"/>
</dbReference>
<dbReference type="InterPro" id="IPR005669">
    <property type="entry name" value="Thiosulph/SO4-bd"/>
</dbReference>
<dbReference type="GO" id="GO:0042597">
    <property type="term" value="C:periplasmic space"/>
    <property type="evidence" value="ECO:0007669"/>
    <property type="project" value="UniProtKB-SubCell"/>
</dbReference>
<dbReference type="GO" id="GO:0140104">
    <property type="term" value="F:molecular carrier activity"/>
    <property type="evidence" value="ECO:0007669"/>
    <property type="project" value="InterPro"/>
</dbReference>
<reference evidence="6 7" key="1">
    <citation type="journal article" date="2020" name="Nature">
        <title>Bacterial chemolithoautotrophy via manganese oxidation.</title>
        <authorList>
            <person name="Yu H."/>
            <person name="Leadbetter J.R."/>
        </authorList>
    </citation>
    <scope>NUCLEOTIDE SEQUENCE [LARGE SCALE GENOMIC DNA]</scope>
    <source>
        <strain evidence="6 7">Mn-1</strain>
    </source>
</reference>
<dbReference type="PANTHER" id="PTHR30368">
    <property type="entry name" value="SULFATE-BINDING PROTEIN"/>
    <property type="match status" value="1"/>
</dbReference>
<organism evidence="6 7">
    <name type="scientific">Candidatus Manganitrophus noduliformans</name>
    <dbReference type="NCBI Taxonomy" id="2606439"/>
    <lineage>
        <taxon>Bacteria</taxon>
        <taxon>Pseudomonadati</taxon>
        <taxon>Nitrospirota</taxon>
        <taxon>Nitrospiria</taxon>
        <taxon>Candidatus Troglogloeales</taxon>
        <taxon>Candidatus Manganitrophaceae</taxon>
        <taxon>Candidatus Manganitrophus</taxon>
    </lineage>
</organism>
<comment type="caution">
    <text evidence="6">The sequence shown here is derived from an EMBL/GenBank/DDBJ whole genome shotgun (WGS) entry which is preliminary data.</text>
</comment>
<keyword evidence="5" id="KW-0574">Periplasm</keyword>
<evidence type="ECO:0000256" key="5">
    <source>
        <dbReference type="ARBA" id="ARBA00022764"/>
    </source>
</evidence>
<dbReference type="Proteomes" id="UP000534783">
    <property type="component" value="Unassembled WGS sequence"/>
</dbReference>
<dbReference type="EMBL" id="VTOW01000001">
    <property type="protein sequence ID" value="NKE70312.1"/>
    <property type="molecule type" value="Genomic_DNA"/>
</dbReference>
<dbReference type="SUPFAM" id="SSF53850">
    <property type="entry name" value="Periplasmic binding protein-like II"/>
    <property type="match status" value="1"/>
</dbReference>
<evidence type="ECO:0000313" key="6">
    <source>
        <dbReference type="EMBL" id="NKE70312.1"/>
    </source>
</evidence>
<keyword evidence="3" id="KW-0813">Transport</keyword>
<dbReference type="RefSeq" id="WP_168058572.1">
    <property type="nucleotide sequence ID" value="NZ_VTOW01000001.1"/>
</dbReference>
<name>A0A7X6DNF0_9BACT</name>
<protein>
    <recommendedName>
        <fullName evidence="8">Sulfate ABC transporter substrate-binding protein</fullName>
    </recommendedName>
</protein>
<keyword evidence="7" id="KW-1185">Reference proteome</keyword>
<comment type="subcellular location">
    <subcellularLocation>
        <location evidence="1">Periplasm</location>
    </subcellularLocation>
</comment>
<evidence type="ECO:0000256" key="4">
    <source>
        <dbReference type="ARBA" id="ARBA00022729"/>
    </source>
</evidence>
<dbReference type="AlphaFoldDB" id="A0A7X6DNF0"/>
<dbReference type="PANTHER" id="PTHR30368:SF2">
    <property type="entry name" value="SULFATE-BINDING PROTEIN"/>
    <property type="match status" value="1"/>
</dbReference>
<keyword evidence="4" id="KW-0732">Signal</keyword>
<evidence type="ECO:0008006" key="8">
    <source>
        <dbReference type="Google" id="ProtNLM"/>
    </source>
</evidence>
<accession>A0A7X6DNF0</accession>
<sequence length="338" mass="37563">MTFSKMVVTACLLLLVAYTWPIFSQGAGNSSPTLVIYGFSILEEVISSGILPAFQKRWREQTGEEVLFYTSFAGSGTVTNQIRFGAPADVALFSHTLDAYRLKEAGVIQHDWTALPYNGIVNRTPIIYIVRPGNPKGLSSFQALRQPGIGIVHPDPQTSGGALWALLAEYGAFAFPEGGGSAAAHAGMVDLWKNVIILGSSARAARTQFEMGFGDVLITYEQEAVKDLARGKFNHEMVVPEWTIYTEHPAIAIDRNISPEERPLVETFLDFLRTEEAQRIFVEYGFRSITDPGLDAENRYFSKIPHPFTVDDLGGWPRAYSEIVEGLWRERILEEVRP</sequence>
<evidence type="ECO:0000256" key="3">
    <source>
        <dbReference type="ARBA" id="ARBA00022448"/>
    </source>
</evidence>
<dbReference type="Pfam" id="PF13531">
    <property type="entry name" value="SBP_bac_11"/>
    <property type="match status" value="1"/>
</dbReference>
<dbReference type="GO" id="GO:1902358">
    <property type="term" value="P:sulfate transmembrane transport"/>
    <property type="evidence" value="ECO:0007669"/>
    <property type="project" value="InterPro"/>
</dbReference>
<evidence type="ECO:0000256" key="1">
    <source>
        <dbReference type="ARBA" id="ARBA00004418"/>
    </source>
</evidence>
<gene>
    <name evidence="6" type="ORF">MNODULE_06080</name>
</gene>